<proteinExistence type="predicted"/>
<gene>
    <name evidence="2" type="ORF">SAMN05444858_10723</name>
</gene>
<accession>A0A1N6YTJ7</accession>
<sequence length="39" mass="4167">MAALDMAEQRAQRVTYSIGAVAGAVLLILVCLLCSRIVF</sequence>
<reference evidence="2 3" key="1">
    <citation type="submission" date="2017-01" db="EMBL/GenBank/DDBJ databases">
        <authorList>
            <person name="Mah S.A."/>
            <person name="Swanson W.J."/>
            <person name="Moy G.W."/>
            <person name="Vacquier V.D."/>
        </authorList>
    </citation>
    <scope>NUCLEOTIDE SEQUENCE [LARGE SCALE GENOMIC DNA]</scope>
    <source>
        <strain evidence="2 3">DSM 45758</strain>
    </source>
</reference>
<keyword evidence="1" id="KW-0472">Membrane</keyword>
<evidence type="ECO:0000313" key="3">
    <source>
        <dbReference type="Proteomes" id="UP000186004"/>
    </source>
</evidence>
<keyword evidence="1" id="KW-1133">Transmembrane helix</keyword>
<keyword evidence="1" id="KW-0812">Transmembrane</keyword>
<protein>
    <submittedName>
        <fullName evidence="2">Uncharacterized protein</fullName>
    </submittedName>
</protein>
<feature type="transmembrane region" description="Helical" evidence="1">
    <location>
        <begin position="14"/>
        <end position="34"/>
    </location>
</feature>
<organism evidence="2 3">
    <name type="scientific">Micromonospora avicenniae</name>
    <dbReference type="NCBI Taxonomy" id="1198245"/>
    <lineage>
        <taxon>Bacteria</taxon>
        <taxon>Bacillati</taxon>
        <taxon>Actinomycetota</taxon>
        <taxon>Actinomycetes</taxon>
        <taxon>Micromonosporales</taxon>
        <taxon>Micromonosporaceae</taxon>
        <taxon>Micromonospora</taxon>
    </lineage>
</organism>
<evidence type="ECO:0000256" key="1">
    <source>
        <dbReference type="SAM" id="Phobius"/>
    </source>
</evidence>
<dbReference type="EMBL" id="FTNF01000007">
    <property type="protein sequence ID" value="SIR17978.1"/>
    <property type="molecule type" value="Genomic_DNA"/>
</dbReference>
<dbReference type="Proteomes" id="UP000186004">
    <property type="component" value="Unassembled WGS sequence"/>
</dbReference>
<evidence type="ECO:0000313" key="2">
    <source>
        <dbReference type="EMBL" id="SIR17978.1"/>
    </source>
</evidence>
<keyword evidence="3" id="KW-1185">Reference proteome</keyword>
<dbReference type="AlphaFoldDB" id="A0A1N6YTJ7"/>
<name>A0A1N6YTJ7_9ACTN</name>